<dbReference type="CDD" id="cd22160">
    <property type="entry name" value="F-box_AtFBL13-like"/>
    <property type="match status" value="1"/>
</dbReference>
<dbReference type="SMART" id="SM00256">
    <property type="entry name" value="FBOX"/>
    <property type="match status" value="1"/>
</dbReference>
<dbReference type="Pfam" id="PF00646">
    <property type="entry name" value="F-box"/>
    <property type="match status" value="1"/>
</dbReference>
<dbReference type="Gene3D" id="1.20.1280.50">
    <property type="match status" value="1"/>
</dbReference>
<dbReference type="SUPFAM" id="SSF81383">
    <property type="entry name" value="F-box domain"/>
    <property type="match status" value="1"/>
</dbReference>
<dbReference type="PANTHER" id="PTHR31900:SF32">
    <property type="entry name" value="F-BOX_RNI_FBD-LIKE DOMAIN PROTEIN"/>
    <property type="match status" value="1"/>
</dbReference>
<dbReference type="AlphaFoldDB" id="A0A484K9S8"/>
<dbReference type="EMBL" id="OOIL02000218">
    <property type="protein sequence ID" value="VFQ62190.1"/>
    <property type="molecule type" value="Genomic_DNA"/>
</dbReference>
<dbReference type="SUPFAM" id="SSF52047">
    <property type="entry name" value="RNI-like"/>
    <property type="match status" value="1"/>
</dbReference>
<gene>
    <name evidence="2" type="ORF">CCAM_LOCUS3966</name>
</gene>
<dbReference type="Proteomes" id="UP000595140">
    <property type="component" value="Unassembled WGS sequence"/>
</dbReference>
<sequence>METRSAKRKRLLLNRLPSCGGSDRLSDLPDAVLHHILSLLPIQSVARTSLLSKRWTHLWHSFPDLDFTTVGPAFSDDNNNNGNFSWVANGAESVYRVLTRRGRGSLLRALRFRARVTFSRLNRLLRSAVNLDVQELDVEVATRDFLNFPRSVISCDTLRVFKLKSRYPGFRFPPSSVMARGFQALHTLSLSLVVLDDQPSLLDLFTDPSFPRLKTLSLDNCCGLTRLAVSCRALEHLSLENCRDLNCLEITGSKLERLRVERCFDPCATNDTWVKIDASRLQSIIWSDNTIADKCCLQNLVSLREAFVGFFIRFQDLTHLKLLSVSQFLSGIASSRSLVLEFLSIEILSKNNHISGVSLSGFDKLKSLELHTVLEKRNIPGLANLFKTAPNIHTLIIKIERNMYKKDMEHVTAMEGLWESHRESMGSFLEHVGVVKIHGVSESGDEIGFVKFLLKYGKLLQEMALYGRRCKWSDSRLRENTKYEILGFSRASCHVKIAFC</sequence>
<accession>A0A484K9S8</accession>
<dbReference type="InterPro" id="IPR053781">
    <property type="entry name" value="F-box_AtFBL13-like"/>
</dbReference>
<name>A0A484K9S8_9ASTE</name>
<dbReference type="Gene3D" id="3.80.10.10">
    <property type="entry name" value="Ribonuclease Inhibitor"/>
    <property type="match status" value="1"/>
</dbReference>
<proteinExistence type="predicted"/>
<dbReference type="InterPro" id="IPR032675">
    <property type="entry name" value="LRR_dom_sf"/>
</dbReference>
<evidence type="ECO:0000259" key="1">
    <source>
        <dbReference type="PROSITE" id="PS50181"/>
    </source>
</evidence>
<protein>
    <recommendedName>
        <fullName evidence="1">F-box domain-containing protein</fullName>
    </recommendedName>
</protein>
<evidence type="ECO:0000313" key="3">
    <source>
        <dbReference type="Proteomes" id="UP000595140"/>
    </source>
</evidence>
<dbReference type="PROSITE" id="PS50181">
    <property type="entry name" value="FBOX"/>
    <property type="match status" value="1"/>
</dbReference>
<dbReference type="OrthoDB" id="1868670at2759"/>
<dbReference type="InterPro" id="IPR036047">
    <property type="entry name" value="F-box-like_dom_sf"/>
</dbReference>
<feature type="domain" description="F-box" evidence="1">
    <location>
        <begin position="22"/>
        <end position="70"/>
    </location>
</feature>
<dbReference type="Pfam" id="PF23622">
    <property type="entry name" value="LRR_At1g61320_AtMIF1"/>
    <property type="match status" value="1"/>
</dbReference>
<organism evidence="2 3">
    <name type="scientific">Cuscuta campestris</name>
    <dbReference type="NCBI Taxonomy" id="132261"/>
    <lineage>
        <taxon>Eukaryota</taxon>
        <taxon>Viridiplantae</taxon>
        <taxon>Streptophyta</taxon>
        <taxon>Embryophyta</taxon>
        <taxon>Tracheophyta</taxon>
        <taxon>Spermatophyta</taxon>
        <taxon>Magnoliopsida</taxon>
        <taxon>eudicotyledons</taxon>
        <taxon>Gunneridae</taxon>
        <taxon>Pentapetalae</taxon>
        <taxon>asterids</taxon>
        <taxon>lamiids</taxon>
        <taxon>Solanales</taxon>
        <taxon>Convolvulaceae</taxon>
        <taxon>Cuscuteae</taxon>
        <taxon>Cuscuta</taxon>
        <taxon>Cuscuta subgen. Grammica</taxon>
        <taxon>Cuscuta sect. Cleistogrammica</taxon>
    </lineage>
</organism>
<dbReference type="InterPro" id="IPR001810">
    <property type="entry name" value="F-box_dom"/>
</dbReference>
<dbReference type="InterPro" id="IPR055357">
    <property type="entry name" value="LRR_At1g61320_AtMIF1"/>
</dbReference>
<dbReference type="PANTHER" id="PTHR31900">
    <property type="entry name" value="F-BOX/RNI SUPERFAMILY PROTEIN-RELATED"/>
    <property type="match status" value="1"/>
</dbReference>
<reference evidence="2 3" key="1">
    <citation type="submission" date="2018-04" db="EMBL/GenBank/DDBJ databases">
        <authorList>
            <person name="Vogel A."/>
        </authorList>
    </citation>
    <scope>NUCLEOTIDE SEQUENCE [LARGE SCALE GENOMIC DNA]</scope>
</reference>
<dbReference type="InterPro" id="IPR050232">
    <property type="entry name" value="FBL13/AtMIF1-like"/>
</dbReference>
<keyword evidence="3" id="KW-1185">Reference proteome</keyword>
<evidence type="ECO:0000313" key="2">
    <source>
        <dbReference type="EMBL" id="VFQ62190.1"/>
    </source>
</evidence>